<dbReference type="EMBL" id="CAJJDO010000043">
    <property type="protein sequence ID" value="CAD8165553.1"/>
    <property type="molecule type" value="Genomic_DNA"/>
</dbReference>
<reference evidence="1" key="1">
    <citation type="submission" date="2021-01" db="EMBL/GenBank/DDBJ databases">
        <authorList>
            <consortium name="Genoscope - CEA"/>
            <person name="William W."/>
        </authorList>
    </citation>
    <scope>NUCLEOTIDE SEQUENCE</scope>
</reference>
<dbReference type="AlphaFoldDB" id="A0A8S1UNB5"/>
<evidence type="ECO:0000313" key="1">
    <source>
        <dbReference type="EMBL" id="CAD8165553.1"/>
    </source>
</evidence>
<comment type="caution">
    <text evidence="1">The sequence shown here is derived from an EMBL/GenBank/DDBJ whole genome shotgun (WGS) entry which is preliminary data.</text>
</comment>
<sequence>MNFYLKINLYQRYEQQNEKNQKYFKNHIQDHHNTIVDYSQETDQKERQNLMNKIAKNKGIIKFIKCLVHITTMDEKFIQCEDEG</sequence>
<name>A0A8S1UNB5_9CILI</name>
<keyword evidence="2" id="KW-1185">Reference proteome</keyword>
<protein>
    <submittedName>
        <fullName evidence="1">Uncharacterized protein</fullName>
    </submittedName>
</protein>
<accession>A0A8S1UNB5</accession>
<dbReference type="Proteomes" id="UP000689195">
    <property type="component" value="Unassembled WGS sequence"/>
</dbReference>
<dbReference type="OrthoDB" id="323448at2759"/>
<proteinExistence type="predicted"/>
<gene>
    <name evidence="1" type="ORF">PPENT_87.1.T0430007</name>
</gene>
<evidence type="ECO:0000313" key="2">
    <source>
        <dbReference type="Proteomes" id="UP000689195"/>
    </source>
</evidence>
<organism evidence="1 2">
    <name type="scientific">Paramecium pentaurelia</name>
    <dbReference type="NCBI Taxonomy" id="43138"/>
    <lineage>
        <taxon>Eukaryota</taxon>
        <taxon>Sar</taxon>
        <taxon>Alveolata</taxon>
        <taxon>Ciliophora</taxon>
        <taxon>Intramacronucleata</taxon>
        <taxon>Oligohymenophorea</taxon>
        <taxon>Peniculida</taxon>
        <taxon>Parameciidae</taxon>
        <taxon>Paramecium</taxon>
    </lineage>
</organism>